<keyword evidence="1" id="KW-1133">Transmembrane helix</keyword>
<evidence type="ECO:0000313" key="3">
    <source>
        <dbReference type="Proteomes" id="UP000198588"/>
    </source>
</evidence>
<organism evidence="2 3">
    <name type="scientific">Mesorhizobium qingshengii</name>
    <dbReference type="NCBI Taxonomy" id="1165689"/>
    <lineage>
        <taxon>Bacteria</taxon>
        <taxon>Pseudomonadati</taxon>
        <taxon>Pseudomonadota</taxon>
        <taxon>Alphaproteobacteria</taxon>
        <taxon>Hyphomicrobiales</taxon>
        <taxon>Phyllobacteriaceae</taxon>
        <taxon>Mesorhizobium</taxon>
    </lineage>
</organism>
<dbReference type="OrthoDB" id="8447236at2"/>
<sequence length="147" mass="15652">MTDNACRERANRLARMLMQQAAWPAAVVVAANILTPLAASARGAFETLPAAVALSVAAASAVAVLALSTLLVFDALLFRLMASHDDEASSGAAVDDMLARMRLKPIPSATRQFDDRVAGTRRLLTRQRAALGLFVVMLFAAGFWAPR</sequence>
<keyword evidence="1" id="KW-0472">Membrane</keyword>
<dbReference type="Proteomes" id="UP000198588">
    <property type="component" value="Unassembled WGS sequence"/>
</dbReference>
<feature type="transmembrane region" description="Helical" evidence="1">
    <location>
        <begin position="21"/>
        <end position="39"/>
    </location>
</feature>
<keyword evidence="1" id="KW-0812">Transmembrane</keyword>
<dbReference type="EMBL" id="FMXM01000005">
    <property type="protein sequence ID" value="SDA67089.1"/>
    <property type="molecule type" value="Genomic_DNA"/>
</dbReference>
<evidence type="ECO:0000256" key="1">
    <source>
        <dbReference type="SAM" id="Phobius"/>
    </source>
</evidence>
<dbReference type="RefSeq" id="WP_091577395.1">
    <property type="nucleotide sequence ID" value="NZ_FMXM01000005.1"/>
</dbReference>
<evidence type="ECO:0000313" key="2">
    <source>
        <dbReference type="EMBL" id="SDA67089.1"/>
    </source>
</evidence>
<accession>A0A1G5X9H3</accession>
<gene>
    <name evidence="2" type="ORF">SAMN02927914_02112</name>
</gene>
<feature type="transmembrane region" description="Helical" evidence="1">
    <location>
        <begin position="51"/>
        <end position="73"/>
    </location>
</feature>
<dbReference type="AlphaFoldDB" id="A0A1G5X9H3"/>
<proteinExistence type="predicted"/>
<feature type="transmembrane region" description="Helical" evidence="1">
    <location>
        <begin position="129"/>
        <end position="146"/>
    </location>
</feature>
<dbReference type="STRING" id="1165689.SAMN02927914_02112"/>
<protein>
    <submittedName>
        <fullName evidence="2">Uncharacterized protein</fullName>
    </submittedName>
</protein>
<reference evidence="2 3" key="1">
    <citation type="submission" date="2016-10" db="EMBL/GenBank/DDBJ databases">
        <authorList>
            <person name="de Groot N.N."/>
        </authorList>
    </citation>
    <scope>NUCLEOTIDE SEQUENCE [LARGE SCALE GENOMIC DNA]</scope>
    <source>
        <strain evidence="2 3">CGMCC 1.12097</strain>
    </source>
</reference>
<name>A0A1G5X9H3_9HYPH</name>